<dbReference type="CDD" id="cd04301">
    <property type="entry name" value="NAT_SF"/>
    <property type="match status" value="1"/>
</dbReference>
<organism evidence="2">
    <name type="scientific">Apis mellifera</name>
    <name type="common">Honeybee</name>
    <dbReference type="NCBI Taxonomy" id="7460"/>
    <lineage>
        <taxon>Eukaryota</taxon>
        <taxon>Metazoa</taxon>
        <taxon>Ecdysozoa</taxon>
        <taxon>Arthropoda</taxon>
        <taxon>Hexapoda</taxon>
        <taxon>Insecta</taxon>
        <taxon>Pterygota</taxon>
        <taxon>Neoptera</taxon>
        <taxon>Endopterygota</taxon>
        <taxon>Hymenoptera</taxon>
        <taxon>Apocrita</taxon>
        <taxon>Aculeata</taxon>
        <taxon>Apoidea</taxon>
        <taxon>Anthophila</taxon>
        <taxon>Apidae</taxon>
        <taxon>Apis</taxon>
    </lineage>
</organism>
<dbReference type="PANTHER" id="PTHR20905">
    <property type="entry name" value="N-ACETYLTRANSFERASE-RELATED"/>
    <property type="match status" value="1"/>
</dbReference>
<evidence type="ECO:0000313" key="4">
    <source>
        <dbReference type="RefSeq" id="XP_624595.2"/>
    </source>
</evidence>
<protein>
    <submittedName>
        <fullName evidence="4">Uncharacterized protein LOC552215</fullName>
    </submittedName>
</protein>
<dbReference type="RefSeq" id="XP_624595.2">
    <property type="nucleotide sequence ID" value="XM_624592.5"/>
</dbReference>
<dbReference type="GeneID" id="552215"/>
<dbReference type="KEGG" id="ame:552215"/>
<evidence type="ECO:0000259" key="1">
    <source>
        <dbReference type="PROSITE" id="PS51186"/>
    </source>
</evidence>
<dbReference type="PROSITE" id="PS51186">
    <property type="entry name" value="GNAT"/>
    <property type="match status" value="1"/>
</dbReference>
<sequence length="243" mass="27724">MSLCDCDDELEYKLLTRDKVEDALAIQAETMKQENLAIGLGMFEEDGAPEEMNLLFREVIKDGMTLIAVDKRTDEVAAVAFNKLRAKPRKGEKDELDSFIEENLKHQTCRKLIKFLDDIDNVDIFERYDTNGAMEVFYLGTDPRYQGRGIGRRMMQECIGFGRGLLNGTRRRTSIDGVILEQSVIPSIIFGVFASNYSQRIADKLGFHVLHEVRYDDYASNGRKMSERIGSVHKTARLQVLKL</sequence>
<accession>A0A7M7R8C1</accession>
<name>A0A7M7R8C1_APIME</name>
<dbReference type="Pfam" id="PF00583">
    <property type="entry name" value="Acetyltransf_1"/>
    <property type="match status" value="1"/>
</dbReference>
<dbReference type="GO" id="GO:0008080">
    <property type="term" value="F:N-acetyltransferase activity"/>
    <property type="evidence" value="ECO:0007669"/>
    <property type="project" value="TreeGrafter"/>
</dbReference>
<dbReference type="OrthoDB" id="8191594at2759"/>
<accession>A0A8B9B6N5</accession>
<feature type="domain" description="N-acetyltransferase" evidence="1">
    <location>
        <begin position="71"/>
        <end position="230"/>
    </location>
</feature>
<dbReference type="AlphaFoldDB" id="A0A7M7R8C1"/>
<evidence type="ECO:0000313" key="2">
    <source>
        <dbReference type="EnsemblMetazoa" id="XP_624595"/>
    </source>
</evidence>
<gene>
    <name evidence="4" type="primary">LOC552215</name>
</gene>
<dbReference type="EnsemblMetazoa" id="XM_624592">
    <property type="protein sequence ID" value="XP_624595"/>
    <property type="gene ID" value="LOC552215"/>
</dbReference>
<evidence type="ECO:0000313" key="3">
    <source>
        <dbReference type="Proteomes" id="UP000005203"/>
    </source>
</evidence>
<dbReference type="SUPFAM" id="SSF55729">
    <property type="entry name" value="Acyl-CoA N-acyltransferases (Nat)"/>
    <property type="match status" value="1"/>
</dbReference>
<dbReference type="PANTHER" id="PTHR20905:SF28">
    <property type="entry name" value="GH28833P-RELATED"/>
    <property type="match status" value="1"/>
</dbReference>
<dbReference type="InterPro" id="IPR016181">
    <property type="entry name" value="Acyl_CoA_acyltransferase"/>
</dbReference>
<dbReference type="InterPro" id="IPR000182">
    <property type="entry name" value="GNAT_dom"/>
</dbReference>
<dbReference type="Gene3D" id="3.40.630.30">
    <property type="match status" value="1"/>
</dbReference>
<reference evidence="2" key="1">
    <citation type="submission" date="2021-01" db="UniProtKB">
        <authorList>
            <consortium name="EnsemblMetazoa"/>
        </authorList>
    </citation>
    <scope>IDENTIFICATION</scope>
    <source>
        <strain evidence="2">DH4</strain>
    </source>
</reference>
<reference evidence="4" key="2">
    <citation type="submission" date="2025-04" db="UniProtKB">
        <authorList>
            <consortium name="RefSeq"/>
        </authorList>
    </citation>
    <scope>IDENTIFICATION</scope>
    <source>
        <strain evidence="4">DH4</strain>
        <tissue evidence="4">Whole body</tissue>
    </source>
</reference>
<dbReference type="Proteomes" id="UP000005203">
    <property type="component" value="Linkage group LG8"/>
</dbReference>
<proteinExistence type="predicted"/>
<keyword evidence="3" id="KW-1185">Reference proteome</keyword>